<reference evidence="2 3" key="1">
    <citation type="journal article" date="2019" name="Int. J. Syst. Evol. Microbiol.">
        <title>The Global Catalogue of Microorganisms (GCM) 10K type strain sequencing project: providing services to taxonomists for standard genome sequencing and annotation.</title>
        <authorList>
            <consortium name="The Broad Institute Genomics Platform"/>
            <consortium name="The Broad Institute Genome Sequencing Center for Infectious Disease"/>
            <person name="Wu L."/>
            <person name="Ma J."/>
        </authorList>
    </citation>
    <scope>NUCLEOTIDE SEQUENCE [LARGE SCALE GENOMIC DNA]</scope>
    <source>
        <strain evidence="2 3">CGMCC 1.12689</strain>
    </source>
</reference>
<organism evidence="2 3">
    <name type="scientific">Halorubrum laminariae</name>
    <dbReference type="NCBI Taxonomy" id="1433523"/>
    <lineage>
        <taxon>Archaea</taxon>
        <taxon>Methanobacteriati</taxon>
        <taxon>Methanobacteriota</taxon>
        <taxon>Stenosarchaea group</taxon>
        <taxon>Halobacteria</taxon>
        <taxon>Halobacteriales</taxon>
        <taxon>Haloferacaceae</taxon>
        <taxon>Halorubrum</taxon>
    </lineage>
</organism>
<sequence>MGLGSVAFGGALLVLPLYVVDLGGGPFVLGVLAAVAAVAFAVGRRVDGSLRAMG</sequence>
<dbReference type="RefSeq" id="WP_256417245.1">
    <property type="nucleotide sequence ID" value="NZ_JANHDL010000002.1"/>
</dbReference>
<proteinExistence type="predicted"/>
<evidence type="ECO:0000313" key="2">
    <source>
        <dbReference type="EMBL" id="MFD1569411.1"/>
    </source>
</evidence>
<accession>A0ABD6BXN0</accession>
<evidence type="ECO:0000313" key="3">
    <source>
        <dbReference type="Proteomes" id="UP001597185"/>
    </source>
</evidence>
<keyword evidence="1" id="KW-0812">Transmembrane</keyword>
<gene>
    <name evidence="2" type="ORF">ACFR9T_02205</name>
</gene>
<name>A0ABD6BXN0_9EURY</name>
<feature type="transmembrane region" description="Helical" evidence="1">
    <location>
        <begin position="26"/>
        <end position="43"/>
    </location>
</feature>
<evidence type="ECO:0000256" key="1">
    <source>
        <dbReference type="SAM" id="Phobius"/>
    </source>
</evidence>
<evidence type="ECO:0008006" key="4">
    <source>
        <dbReference type="Google" id="ProtNLM"/>
    </source>
</evidence>
<keyword evidence="1" id="KW-1133">Transmembrane helix</keyword>
<comment type="caution">
    <text evidence="2">The sequence shown here is derived from an EMBL/GenBank/DDBJ whole genome shotgun (WGS) entry which is preliminary data.</text>
</comment>
<dbReference type="AlphaFoldDB" id="A0ABD6BXN0"/>
<protein>
    <recommendedName>
        <fullName evidence="4">MFS transporter</fullName>
    </recommendedName>
</protein>
<keyword evidence="1" id="KW-0472">Membrane</keyword>
<keyword evidence="3" id="KW-1185">Reference proteome</keyword>
<dbReference type="Proteomes" id="UP001597185">
    <property type="component" value="Unassembled WGS sequence"/>
</dbReference>
<dbReference type="EMBL" id="JBHUDB010000001">
    <property type="protein sequence ID" value="MFD1569411.1"/>
    <property type="molecule type" value="Genomic_DNA"/>
</dbReference>